<dbReference type="SUPFAM" id="SSF63380">
    <property type="entry name" value="Riboflavin synthase domain-like"/>
    <property type="match status" value="1"/>
</dbReference>
<keyword evidence="6" id="KW-0004">4Fe-4S</keyword>
<dbReference type="InterPro" id="IPR006655">
    <property type="entry name" value="Mopterin_OxRdtase_prok_CS"/>
</dbReference>
<keyword evidence="12" id="KW-0521">NADP</keyword>
<evidence type="ECO:0000256" key="16">
    <source>
        <dbReference type="ARBA" id="ARBA00023014"/>
    </source>
</evidence>
<dbReference type="PROSITE" id="PS00932">
    <property type="entry name" value="MOLYBDOPTERIN_PROK_3"/>
    <property type="match status" value="1"/>
</dbReference>
<dbReference type="Gene3D" id="2.40.40.20">
    <property type="match status" value="1"/>
</dbReference>
<dbReference type="Gene3D" id="2.40.30.10">
    <property type="entry name" value="Translation factors"/>
    <property type="match status" value="1"/>
</dbReference>
<evidence type="ECO:0000256" key="7">
    <source>
        <dbReference type="ARBA" id="ARBA00022505"/>
    </source>
</evidence>
<dbReference type="CDD" id="cd06199">
    <property type="entry name" value="SiR"/>
    <property type="match status" value="1"/>
</dbReference>
<dbReference type="PRINTS" id="PR00369">
    <property type="entry name" value="FLAVODOXIN"/>
</dbReference>
<dbReference type="Gene3D" id="2.20.25.90">
    <property type="entry name" value="ADC-like domains"/>
    <property type="match status" value="1"/>
</dbReference>
<dbReference type="Pfam" id="PF00258">
    <property type="entry name" value="Flavodoxin_1"/>
    <property type="match status" value="1"/>
</dbReference>
<dbReference type="PANTHER" id="PTHR43105:SF9">
    <property type="entry name" value="NADPH-FE(3+) OXIDOREDUCTASE SUBUNIT ALPHA"/>
    <property type="match status" value="1"/>
</dbReference>
<keyword evidence="14" id="KW-0560">Oxidoreductase</keyword>
<dbReference type="InterPro" id="IPR050123">
    <property type="entry name" value="Prok_molybdopt-oxidoreductase"/>
</dbReference>
<accession>A0ABR9AA03</accession>
<comment type="caution">
    <text evidence="21">The sequence shown here is derived from an EMBL/GenBank/DDBJ whole genome shotgun (WGS) entry which is preliminary data.</text>
</comment>
<comment type="cofactor">
    <cofactor evidence="3">
        <name>[4Fe-4S] cluster</name>
        <dbReference type="ChEBI" id="CHEBI:49883"/>
    </cofactor>
</comment>
<dbReference type="InterPro" id="IPR003097">
    <property type="entry name" value="CysJ-like_FAD-binding"/>
</dbReference>
<evidence type="ECO:0000256" key="6">
    <source>
        <dbReference type="ARBA" id="ARBA00022485"/>
    </source>
</evidence>
<keyword evidence="15" id="KW-0408">Iron</keyword>
<dbReference type="Pfam" id="PF01568">
    <property type="entry name" value="Molydop_binding"/>
    <property type="match status" value="1"/>
</dbReference>
<dbReference type="InterPro" id="IPR006656">
    <property type="entry name" value="Mopterin_OxRdtase"/>
</dbReference>
<keyword evidence="8" id="KW-0285">Flavoprotein</keyword>
<dbReference type="PROSITE" id="PS51669">
    <property type="entry name" value="4FE4S_MOW_BIS_MGD"/>
    <property type="match status" value="1"/>
</dbReference>
<dbReference type="Gene3D" id="3.40.50.360">
    <property type="match status" value="1"/>
</dbReference>
<dbReference type="InterPro" id="IPR027467">
    <property type="entry name" value="MopterinOxRdtase_cofactor_BS"/>
</dbReference>
<keyword evidence="17" id="KW-0534">Nitrate assimilation</keyword>
<keyword evidence="16" id="KW-0411">Iron-sulfur</keyword>
<evidence type="ECO:0000259" key="18">
    <source>
        <dbReference type="PROSITE" id="PS50902"/>
    </source>
</evidence>
<dbReference type="InterPro" id="IPR006657">
    <property type="entry name" value="MoPterin_dinucl-bd_dom"/>
</dbReference>
<dbReference type="SUPFAM" id="SSF52218">
    <property type="entry name" value="Flavoproteins"/>
    <property type="match status" value="1"/>
</dbReference>
<keyword evidence="22" id="KW-1185">Reference proteome</keyword>
<evidence type="ECO:0000256" key="4">
    <source>
        <dbReference type="ARBA" id="ARBA00001974"/>
    </source>
</evidence>
<dbReference type="InterPro" id="IPR017927">
    <property type="entry name" value="FAD-bd_FR_type"/>
</dbReference>
<dbReference type="SUPFAM" id="SSF50692">
    <property type="entry name" value="ADC-like"/>
    <property type="match status" value="1"/>
</dbReference>
<dbReference type="Gene3D" id="1.20.990.10">
    <property type="entry name" value="NADPH-cytochrome p450 Reductase, Chain A, domain 3"/>
    <property type="match status" value="1"/>
</dbReference>
<dbReference type="SMART" id="SM00926">
    <property type="entry name" value="Molybdop_Fe4S4"/>
    <property type="match status" value="1"/>
</dbReference>
<protein>
    <submittedName>
        <fullName evidence="21">Molybdopterin-dependent oxidoreductase</fullName>
    </submittedName>
</protein>
<comment type="similarity">
    <text evidence="5">Belongs to the prokaryotic molybdopterin-containing oxidoreductase family. NasA/NapA/NarB subfamily.</text>
</comment>
<proteinExistence type="inferred from homology"/>
<evidence type="ECO:0000256" key="1">
    <source>
        <dbReference type="ARBA" id="ARBA00001917"/>
    </source>
</evidence>
<keyword evidence="10" id="KW-0479">Metal-binding</keyword>
<dbReference type="SUPFAM" id="SSF53706">
    <property type="entry name" value="Formate dehydrogenase/DMSO reductase, domains 1-3"/>
    <property type="match status" value="1"/>
</dbReference>
<evidence type="ECO:0000259" key="20">
    <source>
        <dbReference type="PROSITE" id="PS51669"/>
    </source>
</evidence>
<evidence type="ECO:0000256" key="5">
    <source>
        <dbReference type="ARBA" id="ARBA00008747"/>
    </source>
</evidence>
<feature type="domain" description="4Fe-4S Mo/W bis-MGD-type" evidence="20">
    <location>
        <begin position="3"/>
        <end position="59"/>
    </location>
</feature>
<keyword evidence="11" id="KW-0274">FAD</keyword>
<evidence type="ECO:0000256" key="14">
    <source>
        <dbReference type="ARBA" id="ARBA00023002"/>
    </source>
</evidence>
<dbReference type="InterPro" id="IPR001094">
    <property type="entry name" value="Flavdoxin-like"/>
</dbReference>
<evidence type="ECO:0000256" key="9">
    <source>
        <dbReference type="ARBA" id="ARBA00022643"/>
    </source>
</evidence>
<comment type="cofactor">
    <cofactor evidence="2">
        <name>Mo-bis(molybdopterin guanine dinucleotide)</name>
        <dbReference type="ChEBI" id="CHEBI:60539"/>
    </cofactor>
</comment>
<dbReference type="Pfam" id="PF00384">
    <property type="entry name" value="Molybdopterin"/>
    <property type="match status" value="1"/>
</dbReference>
<keyword evidence="7" id="KW-0500">Molybdenum</keyword>
<dbReference type="InterPro" id="IPR008254">
    <property type="entry name" value="Flavodoxin/NO_synth"/>
</dbReference>
<dbReference type="CDD" id="cd02754">
    <property type="entry name" value="MopB_Nitrate-R-NapA-like"/>
    <property type="match status" value="1"/>
</dbReference>
<feature type="domain" description="Flavodoxin-like" evidence="18">
    <location>
        <begin position="742"/>
        <end position="879"/>
    </location>
</feature>
<keyword evidence="9" id="KW-0288">FMN</keyword>
<dbReference type="PROSITE" id="PS00551">
    <property type="entry name" value="MOLYBDOPTERIN_PROK_1"/>
    <property type="match status" value="1"/>
</dbReference>
<dbReference type="Pfam" id="PF00667">
    <property type="entry name" value="FAD_binding_1"/>
    <property type="match status" value="1"/>
</dbReference>
<evidence type="ECO:0000313" key="22">
    <source>
        <dbReference type="Proteomes" id="UP000625247"/>
    </source>
</evidence>
<feature type="domain" description="FAD-binding FR-type" evidence="19">
    <location>
        <begin position="905"/>
        <end position="1117"/>
    </location>
</feature>
<evidence type="ECO:0000256" key="11">
    <source>
        <dbReference type="ARBA" id="ARBA00022827"/>
    </source>
</evidence>
<sequence length="1268" mass="139504">MAINHIKSVCPYCGVGCGIVMQVEHNRVIKVVGDKAHPSNFGRLCTKGTTCGQAIADSGRMDSAYVRHQRNQDPVRADMDVAISETARRLRGILDRDGPGALAFYVSGQMSLEAQYLANKLAKGFVRTPNIESNSRLCMASAGSGYKLSLGADGPPGSYDDFDKADLFFVIGANMADCHPILFLRMMDRVKAGAKLIVVDPRRSATADKASLFLQIKPGTDLALLNGLLHLLVENGDTDADFIASHTQGWDAMSGFLADYTPANVAQTTGLSEDDIREAARMIGSAAEWMSCWTMGLNQSIHGTWNTNAVCNLHLATGAICRPGSGPFSLTGQPNAMGGREMGYMGPGLPGQRSVLVDADRSFIEDLWHIPRGSVPHQPGGGTIDLFEQMRDGVIKACWIICTNPVASVANRKTVIDALKAAELVITQDAFLDTETNRYADILLPGALWAEAEGVMINSERNLNLTRKAVDAPGQTLPDWQIIARVACEMGFAEAFTYASAEDVFEEIKQAWNPDTGYDIRGASYARLRDQPLQWPCGPDNESTRNPIRYLGLRDTLAGATAPTRPTGPIFPTQTGKAVFFPRPHMPPAERPDDEFPIVLNTGRLQHQWHTLTKTGKVPTLNALNARPFIEVHPDDAQSLGIREGDGVEIRSARGLAVLPAMISERVLPGNCFAPFHWNDVYGDNLAINAVTHDAVDPVSRQPGFKYCAVALRKVELIGHRFLDELNVEASAEDALVGAPFLTVLWASQTGNAEALARQFGDHLRNAGVAVQVSAMDSFPMARLDDVQNVALISSTFGDGESPDNGQRFWQALATRDLPLTALRYAVLALGDSSYDSFCQHGKNLDRQLQHLGASSLIPRIDCDGDYRTHATRWFAGLQQALSLNLPTLPVGDNGVALGDHPSRERPYSARLVLNRRLNANGAAKDTRQLALFLEGSGIRYEAGDALGVWPRNCPELVNELLELTRLNAEQPVRATQDTDVPLRRALAERVEIARPGVETLRFIAERNGSNDLKTLLTEPFKSELKDWLWGRQLADVLREFPVSCSAQELLDHLKPLQPRLYSIASSAKAHPDEVHLTVSAVRYGQRKGVSSTFLADRADDCEVPVFLQPTRHFRLPLDGDVPIIMIGPGTGVAPFRAFLQERRARGDRGNNWLFFGEQHQATDFYYRDELQAMQADGLLTRLSLAFSRDQAEKIYVQQRIQEQGAELWRWLEEGAHLYICGDASRMARDVDQTLRRVISEQGGMSLEKAAEQLRSLTEQQRYVRDVY</sequence>
<dbReference type="InterPro" id="IPR006963">
    <property type="entry name" value="Mopterin_OxRdtase_4Fe-4S_dom"/>
</dbReference>
<evidence type="ECO:0000256" key="13">
    <source>
        <dbReference type="ARBA" id="ARBA00022982"/>
    </source>
</evidence>
<reference evidence="21 22" key="1">
    <citation type="journal article" date="2020" name="FEMS Microbiol. Ecol.">
        <title>Temporal dynamics of bacterial communities during seed development and maturation.</title>
        <authorList>
            <person name="Chesneau G."/>
            <person name="Torres-Cortes G."/>
            <person name="Briand M."/>
            <person name="Darrasse A."/>
            <person name="Preveaux A."/>
            <person name="Marais C."/>
            <person name="Jacques M.A."/>
            <person name="Shade A."/>
            <person name="Barret M."/>
        </authorList>
    </citation>
    <scope>NUCLEOTIDE SEQUENCE [LARGE SCALE GENOMIC DNA]</scope>
    <source>
        <strain evidence="21 22">CFBP13723</strain>
    </source>
</reference>
<dbReference type="Proteomes" id="UP000625247">
    <property type="component" value="Unassembled WGS sequence"/>
</dbReference>
<name>A0ABR9AA03_9PSED</name>
<gene>
    <name evidence="21" type="ORF">IFT62_16090</name>
</gene>
<dbReference type="PROSITE" id="PS50902">
    <property type="entry name" value="FLAVODOXIN_LIKE"/>
    <property type="match status" value="1"/>
</dbReference>
<evidence type="ECO:0000313" key="21">
    <source>
        <dbReference type="EMBL" id="MBD8122739.1"/>
    </source>
</evidence>
<dbReference type="PANTHER" id="PTHR43105">
    <property type="entry name" value="RESPIRATORY NITRATE REDUCTASE"/>
    <property type="match status" value="1"/>
</dbReference>
<dbReference type="InterPro" id="IPR001709">
    <property type="entry name" value="Flavoprot_Pyr_Nucl_cyt_Rdtase"/>
</dbReference>
<evidence type="ECO:0000256" key="10">
    <source>
        <dbReference type="ARBA" id="ARBA00022723"/>
    </source>
</evidence>
<dbReference type="PROSITE" id="PS51384">
    <property type="entry name" value="FAD_FR"/>
    <property type="match status" value="1"/>
</dbReference>
<dbReference type="InterPro" id="IPR039261">
    <property type="entry name" value="FNR_nucleotide-bd"/>
</dbReference>
<dbReference type="InterPro" id="IPR023173">
    <property type="entry name" value="NADPH_Cyt_P450_Rdtase_alpha"/>
</dbReference>
<keyword evidence="13" id="KW-0813">Transport</keyword>
<dbReference type="InterPro" id="IPR009010">
    <property type="entry name" value="Asp_de-COase-like_dom_sf"/>
</dbReference>
<evidence type="ECO:0000256" key="3">
    <source>
        <dbReference type="ARBA" id="ARBA00001966"/>
    </source>
</evidence>
<dbReference type="SUPFAM" id="SSF52343">
    <property type="entry name" value="Ferredoxin reductase-like, C-terminal NADP-linked domain"/>
    <property type="match status" value="1"/>
</dbReference>
<dbReference type="Gene3D" id="3.40.228.10">
    <property type="entry name" value="Dimethylsulfoxide Reductase, domain 2"/>
    <property type="match status" value="1"/>
</dbReference>
<dbReference type="RefSeq" id="WP_191944858.1">
    <property type="nucleotide sequence ID" value="NZ_JACYNP010000007.1"/>
</dbReference>
<keyword evidence="13" id="KW-0249">Electron transport</keyword>
<dbReference type="PRINTS" id="PR00371">
    <property type="entry name" value="FPNCR"/>
</dbReference>
<dbReference type="Pfam" id="PF00175">
    <property type="entry name" value="NAD_binding_1"/>
    <property type="match status" value="1"/>
</dbReference>
<dbReference type="InterPro" id="IPR029039">
    <property type="entry name" value="Flavoprotein-like_sf"/>
</dbReference>
<comment type="cofactor">
    <cofactor evidence="4">
        <name>FAD</name>
        <dbReference type="ChEBI" id="CHEBI:57692"/>
    </cofactor>
</comment>
<dbReference type="Pfam" id="PF04879">
    <property type="entry name" value="Molybdop_Fe4S4"/>
    <property type="match status" value="1"/>
</dbReference>
<dbReference type="CDD" id="cd02791">
    <property type="entry name" value="MopB_CT_Nitrate-R-NapA-like"/>
    <property type="match status" value="1"/>
</dbReference>
<evidence type="ECO:0000259" key="19">
    <source>
        <dbReference type="PROSITE" id="PS51384"/>
    </source>
</evidence>
<dbReference type="InterPro" id="IPR017938">
    <property type="entry name" value="Riboflavin_synthase-like_b-brl"/>
</dbReference>
<evidence type="ECO:0000256" key="12">
    <source>
        <dbReference type="ARBA" id="ARBA00022857"/>
    </source>
</evidence>
<evidence type="ECO:0000256" key="17">
    <source>
        <dbReference type="ARBA" id="ARBA00023063"/>
    </source>
</evidence>
<dbReference type="Gene3D" id="3.40.50.740">
    <property type="match status" value="1"/>
</dbReference>
<dbReference type="Gene3D" id="3.40.50.80">
    <property type="entry name" value="Nucleotide-binding domain of ferredoxin-NADP reductase (FNR) module"/>
    <property type="match status" value="1"/>
</dbReference>
<comment type="cofactor">
    <cofactor evidence="1">
        <name>FMN</name>
        <dbReference type="ChEBI" id="CHEBI:58210"/>
    </cofactor>
</comment>
<dbReference type="EMBL" id="JACYNP010000007">
    <property type="protein sequence ID" value="MBD8122739.1"/>
    <property type="molecule type" value="Genomic_DNA"/>
</dbReference>
<evidence type="ECO:0000256" key="2">
    <source>
        <dbReference type="ARBA" id="ARBA00001942"/>
    </source>
</evidence>
<organism evidence="21 22">
    <name type="scientific">Pseudomonas lutea</name>
    <dbReference type="NCBI Taxonomy" id="243924"/>
    <lineage>
        <taxon>Bacteria</taxon>
        <taxon>Pseudomonadati</taxon>
        <taxon>Pseudomonadota</taxon>
        <taxon>Gammaproteobacteria</taxon>
        <taxon>Pseudomonadales</taxon>
        <taxon>Pseudomonadaceae</taxon>
        <taxon>Pseudomonas</taxon>
    </lineage>
</organism>
<dbReference type="InterPro" id="IPR041957">
    <property type="entry name" value="CT_Nitrate-R-NapA-like"/>
</dbReference>
<evidence type="ECO:0000256" key="15">
    <source>
        <dbReference type="ARBA" id="ARBA00023004"/>
    </source>
</evidence>
<dbReference type="InterPro" id="IPR001433">
    <property type="entry name" value="OxRdtase_FAD/NAD-bd"/>
</dbReference>
<evidence type="ECO:0000256" key="8">
    <source>
        <dbReference type="ARBA" id="ARBA00022630"/>
    </source>
</evidence>